<dbReference type="eggNOG" id="KOG1297">
    <property type="taxonomic scope" value="Eukaryota"/>
</dbReference>
<dbReference type="PaxDb" id="55529-EKX47426"/>
<accession>L1JG07</accession>
<dbReference type="Pfam" id="PF09725">
    <property type="entry name" value="Fra10Ac1"/>
    <property type="match status" value="1"/>
</dbReference>
<dbReference type="OrthoDB" id="197967at2759"/>
<evidence type="ECO:0008006" key="4">
    <source>
        <dbReference type="Google" id="ProtNLM"/>
    </source>
</evidence>
<dbReference type="GeneID" id="17304089"/>
<dbReference type="AlphaFoldDB" id="L1JG07"/>
<reference evidence="3" key="2">
    <citation type="submission" date="2012-11" db="EMBL/GenBank/DDBJ databases">
        <authorList>
            <person name="Kuo A."/>
            <person name="Curtis B.A."/>
            <person name="Tanifuji G."/>
            <person name="Burki F."/>
            <person name="Gruber A."/>
            <person name="Irimia M."/>
            <person name="Maruyama S."/>
            <person name="Arias M.C."/>
            <person name="Ball S.G."/>
            <person name="Gile G.H."/>
            <person name="Hirakawa Y."/>
            <person name="Hopkins J.F."/>
            <person name="Rensing S.A."/>
            <person name="Schmutz J."/>
            <person name="Symeonidi A."/>
            <person name="Elias M."/>
            <person name="Eveleigh R.J."/>
            <person name="Herman E.K."/>
            <person name="Klute M.J."/>
            <person name="Nakayama T."/>
            <person name="Obornik M."/>
            <person name="Reyes-Prieto A."/>
            <person name="Armbrust E.V."/>
            <person name="Aves S.J."/>
            <person name="Beiko R.G."/>
            <person name="Coutinho P."/>
            <person name="Dacks J.B."/>
            <person name="Durnford D.G."/>
            <person name="Fast N.M."/>
            <person name="Green B.R."/>
            <person name="Grisdale C."/>
            <person name="Hempe F."/>
            <person name="Henrissat B."/>
            <person name="Hoppner M.P."/>
            <person name="Ishida K.-I."/>
            <person name="Kim E."/>
            <person name="Koreny L."/>
            <person name="Kroth P.G."/>
            <person name="Liu Y."/>
            <person name="Malik S.-B."/>
            <person name="Maier U.G."/>
            <person name="McRose D."/>
            <person name="Mock T."/>
            <person name="Neilson J.A."/>
            <person name="Onodera N.T."/>
            <person name="Poole A.M."/>
            <person name="Pritham E.J."/>
            <person name="Richards T.A."/>
            <person name="Rocap G."/>
            <person name="Roy S.W."/>
            <person name="Sarai C."/>
            <person name="Schaack S."/>
            <person name="Shirato S."/>
            <person name="Slamovits C.H."/>
            <person name="Spencer D.F."/>
            <person name="Suzuki S."/>
            <person name="Worden A.Z."/>
            <person name="Zauner S."/>
            <person name="Barry K."/>
            <person name="Bell C."/>
            <person name="Bharti A.K."/>
            <person name="Crow J.A."/>
            <person name="Grimwood J."/>
            <person name="Kramer R."/>
            <person name="Lindquist E."/>
            <person name="Lucas S."/>
            <person name="Salamov A."/>
            <person name="McFadden G.I."/>
            <person name="Lane C.E."/>
            <person name="Keeling P.J."/>
            <person name="Gray M.W."/>
            <person name="Grigoriev I.V."/>
            <person name="Archibald J.M."/>
        </authorList>
    </citation>
    <scope>NUCLEOTIDE SEQUENCE</scope>
    <source>
        <strain evidence="3">CCMP2712</strain>
    </source>
</reference>
<dbReference type="PANTHER" id="PTHR11567">
    <property type="entry name" value="ACID PHOSPHATASE-RELATED"/>
    <property type="match status" value="1"/>
</dbReference>
<dbReference type="EnsemblProtists" id="EKX47426">
    <property type="protein sequence ID" value="EKX47426"/>
    <property type="gene ID" value="GUITHDRAFT_157639"/>
</dbReference>
<gene>
    <name evidence="1" type="ORF">GUITHDRAFT_157639</name>
</gene>
<dbReference type="EMBL" id="JH992990">
    <property type="protein sequence ID" value="EKX47426.1"/>
    <property type="molecule type" value="Genomic_DNA"/>
</dbReference>
<dbReference type="OMA" id="NTRCALH"/>
<dbReference type="HOGENOM" id="CLU_061714_4_0_1"/>
<dbReference type="InterPro" id="IPR019129">
    <property type="entry name" value="Folate-sensitive_fs_Fra10Ac1"/>
</dbReference>
<dbReference type="RefSeq" id="XP_005834406.1">
    <property type="nucleotide sequence ID" value="XM_005834349.1"/>
</dbReference>
<evidence type="ECO:0000313" key="2">
    <source>
        <dbReference type="EnsemblProtists" id="EKX47426"/>
    </source>
</evidence>
<name>L1JG07_GUITC</name>
<reference evidence="2" key="3">
    <citation type="submission" date="2016-03" db="UniProtKB">
        <authorList>
            <consortium name="EnsemblProtists"/>
        </authorList>
    </citation>
    <scope>IDENTIFICATION</scope>
</reference>
<evidence type="ECO:0000313" key="1">
    <source>
        <dbReference type="EMBL" id="EKX47426.1"/>
    </source>
</evidence>
<dbReference type="STRING" id="905079.L1JG07"/>
<dbReference type="InterPro" id="IPR050645">
    <property type="entry name" value="Histidine_acid_phosphatase"/>
</dbReference>
<reference evidence="1 3" key="1">
    <citation type="journal article" date="2012" name="Nature">
        <title>Algal genomes reveal evolutionary mosaicism and the fate of nucleomorphs.</title>
        <authorList>
            <consortium name="DOE Joint Genome Institute"/>
            <person name="Curtis B.A."/>
            <person name="Tanifuji G."/>
            <person name="Burki F."/>
            <person name="Gruber A."/>
            <person name="Irimia M."/>
            <person name="Maruyama S."/>
            <person name="Arias M.C."/>
            <person name="Ball S.G."/>
            <person name="Gile G.H."/>
            <person name="Hirakawa Y."/>
            <person name="Hopkins J.F."/>
            <person name="Kuo A."/>
            <person name="Rensing S.A."/>
            <person name="Schmutz J."/>
            <person name="Symeonidi A."/>
            <person name="Elias M."/>
            <person name="Eveleigh R.J."/>
            <person name="Herman E.K."/>
            <person name="Klute M.J."/>
            <person name="Nakayama T."/>
            <person name="Obornik M."/>
            <person name="Reyes-Prieto A."/>
            <person name="Armbrust E.V."/>
            <person name="Aves S.J."/>
            <person name="Beiko R.G."/>
            <person name="Coutinho P."/>
            <person name="Dacks J.B."/>
            <person name="Durnford D.G."/>
            <person name="Fast N.M."/>
            <person name="Green B.R."/>
            <person name="Grisdale C.J."/>
            <person name="Hempel F."/>
            <person name="Henrissat B."/>
            <person name="Hoppner M.P."/>
            <person name="Ishida K."/>
            <person name="Kim E."/>
            <person name="Koreny L."/>
            <person name="Kroth P.G."/>
            <person name="Liu Y."/>
            <person name="Malik S.B."/>
            <person name="Maier U.G."/>
            <person name="McRose D."/>
            <person name="Mock T."/>
            <person name="Neilson J.A."/>
            <person name="Onodera N.T."/>
            <person name="Poole A.M."/>
            <person name="Pritham E.J."/>
            <person name="Richards T.A."/>
            <person name="Rocap G."/>
            <person name="Roy S.W."/>
            <person name="Sarai C."/>
            <person name="Schaack S."/>
            <person name="Shirato S."/>
            <person name="Slamovits C.H."/>
            <person name="Spencer D.F."/>
            <person name="Suzuki S."/>
            <person name="Worden A.Z."/>
            <person name="Zauner S."/>
            <person name="Barry K."/>
            <person name="Bell C."/>
            <person name="Bharti A.K."/>
            <person name="Crow J.A."/>
            <person name="Grimwood J."/>
            <person name="Kramer R."/>
            <person name="Lindquist E."/>
            <person name="Lucas S."/>
            <person name="Salamov A."/>
            <person name="McFadden G.I."/>
            <person name="Lane C.E."/>
            <person name="Keeling P.J."/>
            <person name="Gray M.W."/>
            <person name="Grigoriev I.V."/>
            <person name="Archibald J.M."/>
        </authorList>
    </citation>
    <scope>NUCLEOTIDE SEQUENCE</scope>
    <source>
        <strain evidence="1 3">CCMP2712</strain>
    </source>
</reference>
<sequence length="178" mass="21142">MQRMDPYSRHKKFINDYVLTLGKEGVQRYIEKNRPSVGKTDYDVLHENYRFIRKPEEDDLSKWEVRMAVKYYEKLYKEYCIADMSKYKKGQIALRWRTEKEVFVGKGQFVCGNQACDARDELQSFEMNFAYKEAGEKKNALVKLRVCPDCAIKRTRKAQVRTLKNLKKSKKMKAIGKK</sequence>
<evidence type="ECO:0000313" key="3">
    <source>
        <dbReference type="Proteomes" id="UP000011087"/>
    </source>
</evidence>
<proteinExistence type="predicted"/>
<keyword evidence="3" id="KW-1185">Reference proteome</keyword>
<dbReference type="GO" id="GO:0016791">
    <property type="term" value="F:phosphatase activity"/>
    <property type="evidence" value="ECO:0007669"/>
    <property type="project" value="TreeGrafter"/>
</dbReference>
<dbReference type="PANTHER" id="PTHR11567:SF25">
    <property type="entry name" value="PROTEIN FRA10AC1"/>
    <property type="match status" value="1"/>
</dbReference>
<dbReference type="KEGG" id="gtt:GUITHDRAFT_157639"/>
<organism evidence="1">
    <name type="scientific">Guillardia theta (strain CCMP2712)</name>
    <name type="common">Cryptophyte</name>
    <dbReference type="NCBI Taxonomy" id="905079"/>
    <lineage>
        <taxon>Eukaryota</taxon>
        <taxon>Cryptophyceae</taxon>
        <taxon>Pyrenomonadales</taxon>
        <taxon>Geminigeraceae</taxon>
        <taxon>Guillardia</taxon>
    </lineage>
</organism>
<dbReference type="Proteomes" id="UP000011087">
    <property type="component" value="Unassembled WGS sequence"/>
</dbReference>
<protein>
    <recommendedName>
        <fullName evidence="4">Folate-sensitive fragile site protein Fra10Ac1</fullName>
    </recommendedName>
</protein>